<dbReference type="Proteomes" id="UP000265515">
    <property type="component" value="Unassembled WGS sequence"/>
</dbReference>
<organism evidence="2 3">
    <name type="scientific">Chara braunii</name>
    <name type="common">Braun's stonewort</name>
    <dbReference type="NCBI Taxonomy" id="69332"/>
    <lineage>
        <taxon>Eukaryota</taxon>
        <taxon>Viridiplantae</taxon>
        <taxon>Streptophyta</taxon>
        <taxon>Charophyceae</taxon>
        <taxon>Charales</taxon>
        <taxon>Characeae</taxon>
        <taxon>Chara</taxon>
    </lineage>
</organism>
<evidence type="ECO:0000313" key="3">
    <source>
        <dbReference type="Proteomes" id="UP000265515"/>
    </source>
</evidence>
<gene>
    <name evidence="2" type="ORF">CBR_g6722</name>
</gene>
<comment type="caution">
    <text evidence="2">The sequence shown here is derived from an EMBL/GenBank/DDBJ whole genome shotgun (WGS) entry which is preliminary data.</text>
</comment>
<dbReference type="AlphaFoldDB" id="A0A388KKM2"/>
<name>A0A388KKM2_CHABU</name>
<evidence type="ECO:0000313" key="2">
    <source>
        <dbReference type="EMBL" id="GBG70596.1"/>
    </source>
</evidence>
<feature type="compositionally biased region" description="Basic and acidic residues" evidence="1">
    <location>
        <begin position="64"/>
        <end position="83"/>
    </location>
</feature>
<reference evidence="2 3" key="1">
    <citation type="journal article" date="2018" name="Cell">
        <title>The Chara Genome: Secondary Complexity and Implications for Plant Terrestrialization.</title>
        <authorList>
            <person name="Nishiyama T."/>
            <person name="Sakayama H."/>
            <person name="Vries J.D."/>
            <person name="Buschmann H."/>
            <person name="Saint-Marcoux D."/>
            <person name="Ullrich K.K."/>
            <person name="Haas F.B."/>
            <person name="Vanderstraeten L."/>
            <person name="Becker D."/>
            <person name="Lang D."/>
            <person name="Vosolsobe S."/>
            <person name="Rombauts S."/>
            <person name="Wilhelmsson P.K.I."/>
            <person name="Janitza P."/>
            <person name="Kern R."/>
            <person name="Heyl A."/>
            <person name="Rumpler F."/>
            <person name="Villalobos L.I.A.C."/>
            <person name="Clay J.M."/>
            <person name="Skokan R."/>
            <person name="Toyoda A."/>
            <person name="Suzuki Y."/>
            <person name="Kagoshima H."/>
            <person name="Schijlen E."/>
            <person name="Tajeshwar N."/>
            <person name="Catarino B."/>
            <person name="Hetherington A.J."/>
            <person name="Saltykova A."/>
            <person name="Bonnot C."/>
            <person name="Breuninger H."/>
            <person name="Symeonidi A."/>
            <person name="Radhakrishnan G.V."/>
            <person name="Van Nieuwerburgh F."/>
            <person name="Deforce D."/>
            <person name="Chang C."/>
            <person name="Karol K.G."/>
            <person name="Hedrich R."/>
            <person name="Ulvskov P."/>
            <person name="Glockner G."/>
            <person name="Delwiche C.F."/>
            <person name="Petrasek J."/>
            <person name="Van de Peer Y."/>
            <person name="Friml J."/>
            <person name="Beilby M."/>
            <person name="Dolan L."/>
            <person name="Kohara Y."/>
            <person name="Sugano S."/>
            <person name="Fujiyama A."/>
            <person name="Delaux P.-M."/>
            <person name="Quint M."/>
            <person name="TheiBen G."/>
            <person name="Hagemann M."/>
            <person name="Harholt J."/>
            <person name="Dunand C."/>
            <person name="Zachgo S."/>
            <person name="Langdale J."/>
            <person name="Maumus F."/>
            <person name="Straeten D.V.D."/>
            <person name="Gould S.B."/>
            <person name="Rensing S.A."/>
        </authorList>
    </citation>
    <scope>NUCLEOTIDE SEQUENCE [LARGE SCALE GENOMIC DNA]</scope>
    <source>
        <strain evidence="2 3">S276</strain>
    </source>
</reference>
<proteinExistence type="predicted"/>
<keyword evidence="3" id="KW-1185">Reference proteome</keyword>
<feature type="region of interest" description="Disordered" evidence="1">
    <location>
        <begin position="53"/>
        <end position="83"/>
    </location>
</feature>
<accession>A0A388KKM2</accession>
<protein>
    <submittedName>
        <fullName evidence="2">Uncharacterized protein</fullName>
    </submittedName>
</protein>
<sequence length="83" mass="9358">MMSTCIRNLPGWRVVQPGSKWERTSEVCHCKRRVDRVARSLRDRLLVVSNAAEGRAAAQDECDSAGREKERRSEEGEGGEEGR</sequence>
<dbReference type="EMBL" id="BFEA01000133">
    <property type="protein sequence ID" value="GBG70596.1"/>
    <property type="molecule type" value="Genomic_DNA"/>
</dbReference>
<dbReference type="Gramene" id="GBG70596">
    <property type="protein sequence ID" value="GBG70596"/>
    <property type="gene ID" value="CBR_g6722"/>
</dbReference>
<evidence type="ECO:0000256" key="1">
    <source>
        <dbReference type="SAM" id="MobiDB-lite"/>
    </source>
</evidence>